<protein>
    <recommendedName>
        <fullName evidence="6">Bacterioferritin</fullName>
        <ecNumber evidence="6">1.16.3.1</ecNumber>
    </recommendedName>
</protein>
<dbReference type="InterPro" id="IPR008331">
    <property type="entry name" value="Ferritin_DPS_dom"/>
</dbReference>
<keyword evidence="5 6" id="KW-0408">Iron</keyword>
<sequence>MASARSLENLQKGLAMELTASHQYQLHASVLNDWGLDLLALQMKDEMREELGHSDRFLERIMFLKGDPKMEFDQPPQRAKSLKELFETDLADEQQAVKFYTKAAHQASEDSDIGTKRLFEDIAIDEEEHIGWLELQLDLLERIGEPAYIAKHMSSPHDGGEN</sequence>
<dbReference type="Pfam" id="PF00210">
    <property type="entry name" value="Ferritin"/>
    <property type="match status" value="1"/>
</dbReference>
<dbReference type="InterPro" id="IPR002024">
    <property type="entry name" value="Bacterioferritin"/>
</dbReference>
<gene>
    <name evidence="8" type="ORF">QTN89_27515</name>
</gene>
<evidence type="ECO:0000313" key="9">
    <source>
        <dbReference type="Proteomes" id="UP001239462"/>
    </source>
</evidence>
<feature type="domain" description="Ferritin-like diiron" evidence="7">
    <location>
        <begin position="1"/>
        <end position="144"/>
    </location>
</feature>
<keyword evidence="4 6" id="KW-0479">Metal-binding</keyword>
<evidence type="ECO:0000256" key="6">
    <source>
        <dbReference type="PIRNR" id="PIRNR002560"/>
    </source>
</evidence>
<organism evidence="8 9">
    <name type="scientific">Roseiconus lacunae</name>
    <dbReference type="NCBI Taxonomy" id="2605694"/>
    <lineage>
        <taxon>Bacteria</taxon>
        <taxon>Pseudomonadati</taxon>
        <taxon>Planctomycetota</taxon>
        <taxon>Planctomycetia</taxon>
        <taxon>Pirellulales</taxon>
        <taxon>Pirellulaceae</taxon>
        <taxon>Roseiconus</taxon>
    </lineage>
</organism>
<evidence type="ECO:0000256" key="1">
    <source>
        <dbReference type="ARBA" id="ARBA00008093"/>
    </source>
</evidence>
<dbReference type="InterPro" id="IPR012347">
    <property type="entry name" value="Ferritin-like"/>
</dbReference>
<dbReference type="Gene3D" id="1.20.1260.10">
    <property type="match status" value="1"/>
</dbReference>
<evidence type="ECO:0000313" key="8">
    <source>
        <dbReference type="EMBL" id="MDM4019235.1"/>
    </source>
</evidence>
<name>A0ABT7PS17_9BACT</name>
<reference evidence="8 9" key="1">
    <citation type="submission" date="2023-06" db="EMBL/GenBank/DDBJ databases">
        <title>Roseiconus lacunae JC819 isolated from Gulf of Mannar region, Tamil Nadu.</title>
        <authorList>
            <person name="Pk S."/>
            <person name="Ch S."/>
            <person name="Ch V.R."/>
        </authorList>
    </citation>
    <scope>NUCLEOTIDE SEQUENCE [LARGE SCALE GENOMIC DNA]</scope>
    <source>
        <strain evidence="8 9">JC819</strain>
    </source>
</reference>
<dbReference type="RefSeq" id="WP_149499537.1">
    <property type="nucleotide sequence ID" value="NZ_CP141221.1"/>
</dbReference>
<dbReference type="SUPFAM" id="SSF47240">
    <property type="entry name" value="Ferritin-like"/>
    <property type="match status" value="1"/>
</dbReference>
<comment type="similarity">
    <text evidence="1 6">Belongs to the bacterioferritin family.</text>
</comment>
<dbReference type="InterPro" id="IPR009040">
    <property type="entry name" value="Ferritin-like_diiron"/>
</dbReference>
<dbReference type="PANTHER" id="PTHR30295">
    <property type="entry name" value="BACTERIOFERRITIN"/>
    <property type="match status" value="1"/>
</dbReference>
<evidence type="ECO:0000256" key="3">
    <source>
        <dbReference type="ARBA" id="ARBA00022617"/>
    </source>
</evidence>
<keyword evidence="2 6" id="KW-0409">Iron storage</keyword>
<dbReference type="Proteomes" id="UP001239462">
    <property type="component" value="Unassembled WGS sequence"/>
</dbReference>
<evidence type="ECO:0000256" key="5">
    <source>
        <dbReference type="ARBA" id="ARBA00023004"/>
    </source>
</evidence>
<keyword evidence="3" id="KW-0349">Heme</keyword>
<evidence type="ECO:0000256" key="4">
    <source>
        <dbReference type="ARBA" id="ARBA00022723"/>
    </source>
</evidence>
<dbReference type="InterPro" id="IPR009078">
    <property type="entry name" value="Ferritin-like_SF"/>
</dbReference>
<dbReference type="EMBL" id="JASZZN010000034">
    <property type="protein sequence ID" value="MDM4019235.1"/>
    <property type="molecule type" value="Genomic_DNA"/>
</dbReference>
<proteinExistence type="inferred from homology"/>
<comment type="caution">
    <text evidence="8">The sequence shown here is derived from an EMBL/GenBank/DDBJ whole genome shotgun (WGS) entry which is preliminary data.</text>
</comment>
<evidence type="ECO:0000256" key="2">
    <source>
        <dbReference type="ARBA" id="ARBA00022434"/>
    </source>
</evidence>
<comment type="catalytic activity">
    <reaction evidence="6">
        <text>4 Fe(2+) + O2 + 4 H(+) = 4 Fe(3+) + 2 H2O</text>
        <dbReference type="Rhea" id="RHEA:11148"/>
        <dbReference type="ChEBI" id="CHEBI:15377"/>
        <dbReference type="ChEBI" id="CHEBI:15378"/>
        <dbReference type="ChEBI" id="CHEBI:15379"/>
        <dbReference type="ChEBI" id="CHEBI:29033"/>
        <dbReference type="ChEBI" id="CHEBI:29034"/>
        <dbReference type="EC" id="1.16.3.1"/>
    </reaction>
</comment>
<dbReference type="PIRSF" id="PIRSF002560">
    <property type="entry name" value="Bacterioferritin"/>
    <property type="match status" value="1"/>
</dbReference>
<keyword evidence="9" id="KW-1185">Reference proteome</keyword>
<accession>A0ABT7PS17</accession>
<evidence type="ECO:0000259" key="7">
    <source>
        <dbReference type="PROSITE" id="PS50905"/>
    </source>
</evidence>
<dbReference type="PANTHER" id="PTHR30295:SF0">
    <property type="entry name" value="BACTERIOFERRITIN"/>
    <property type="match status" value="1"/>
</dbReference>
<dbReference type="PROSITE" id="PS50905">
    <property type="entry name" value="FERRITIN_LIKE"/>
    <property type="match status" value="1"/>
</dbReference>
<dbReference type="EC" id="1.16.3.1" evidence="6"/>
<dbReference type="CDD" id="cd00907">
    <property type="entry name" value="Bacterioferritin"/>
    <property type="match status" value="1"/>
</dbReference>
<dbReference type="PRINTS" id="PR00601">
    <property type="entry name" value="BACFERRITIN"/>
</dbReference>
<comment type="function">
    <text evidence="6">Iron-storage protein, whose ferroxidase center binds Fe(2+), oxidizes it using dioxygen to Fe(3+), and participates in the subsequent Fe(3+) oxide mineral core formation within the central cavity of the BFR protein shell.</text>
</comment>